<evidence type="ECO:0000256" key="10">
    <source>
        <dbReference type="SAM" id="MobiDB-lite"/>
    </source>
</evidence>
<sequence>MDNQDLKPTLSLACIPNAQQSSNGHLLSSSTHQEQNGTIHMDGSMPLGENAMSNSLQQVSTLRSNQLTERNGVVGASAQNPHEIIGSGETSLQNCNSPRNGRSSREAPIARAFTPVNRAPKRKKDQIMASPHGRVRESSFRPVPARNSNLATPPQSPHQLGLHSISQPQGSLPQSSLMSSQSSQVMFTHLNSITSDNSQNGGNQHHHPNSTHENHQSSHQSGQYEGNGPADAAARRAQVRAWGNQPLSSVDSDLWKIMEEEKVRQFKGVELIASENYTSQAVLEALGSHLTNKYSEGLPGSRYYGGNKYIDMIENLCIQRALQAFHLDPKEWGVNVQPYSCTTANFAVYTGLLQPKDRIMGLDVPSGGHVSHGYCTVSGKKVSSASIFYESLPFKVNPSTGLIDFETLEKFAVNFRPKLLICGGSAYPREWDYARFREIANKCGAILMCDMAHISGLVAAKEVASPFEYADVVTTTTHKTLRGPRGGMIFYRRGPKARRVVSAYGGGSTGASENFYDFEDKINFAVHPSSQGGPHNNHIAALAVALKQVNTEEFRDYIRQVKKNAQTLASALMRRGCVLVTGGTDNHLLLWDVRNRGLTGNLLEKVCELCHLTLNKNAVFGDNSALSPGGVRIGTPAMTTRGCVESDFEIIANFLMRAVQIAENVQSEHGKLQKEFLKGLADNKEIIELRNNVEKFASAFEMPGFDIIPKRFSQ</sequence>
<evidence type="ECO:0000256" key="7">
    <source>
        <dbReference type="ARBA" id="ARBA00022898"/>
    </source>
</evidence>
<dbReference type="InterPro" id="IPR019798">
    <property type="entry name" value="Ser_HO-MeTrfase_PLP_BS"/>
</dbReference>
<dbReference type="GO" id="GO:0019264">
    <property type="term" value="P:glycine biosynthetic process from serine"/>
    <property type="evidence" value="ECO:0007669"/>
    <property type="project" value="InterPro"/>
</dbReference>
<gene>
    <name evidence="13" type="ORF">AXG93_1962s1250</name>
    <name evidence="12" type="ORF">Mp_4g11800</name>
</gene>
<dbReference type="FunFam" id="3.40.640.10:FF:000097">
    <property type="entry name" value="Serine hydroxymethyltransferase"/>
    <property type="match status" value="1"/>
</dbReference>
<dbReference type="SUPFAM" id="SSF53383">
    <property type="entry name" value="PLP-dependent transferases"/>
    <property type="match status" value="1"/>
</dbReference>
<evidence type="ECO:0000256" key="2">
    <source>
        <dbReference type="ARBA" id="ARBA00001933"/>
    </source>
</evidence>
<dbReference type="GO" id="GO:0004372">
    <property type="term" value="F:glycine hydroxymethyltransferase activity"/>
    <property type="evidence" value="ECO:0007669"/>
    <property type="project" value="UniProtKB-EC"/>
</dbReference>
<feature type="compositionally biased region" description="Polar residues" evidence="10">
    <location>
        <begin position="185"/>
        <end position="203"/>
    </location>
</feature>
<comment type="pathway">
    <text evidence="3 9">One-carbon metabolism; tetrahydrofolate interconversion.</text>
</comment>
<dbReference type="InterPro" id="IPR015421">
    <property type="entry name" value="PyrdxlP-dep_Trfase_major"/>
</dbReference>
<dbReference type="Proteomes" id="UP001162541">
    <property type="component" value="Chromosome 4"/>
</dbReference>
<feature type="compositionally biased region" description="Polar residues" evidence="10">
    <location>
        <begin position="21"/>
        <end position="38"/>
    </location>
</feature>
<dbReference type="PANTHER" id="PTHR11680">
    <property type="entry name" value="SERINE HYDROXYMETHYLTRANSFERASE"/>
    <property type="match status" value="1"/>
</dbReference>
<reference evidence="15" key="3">
    <citation type="journal article" date="2020" name="Curr. Biol.">
        <title>Chromatin organization in early land plants reveals an ancestral association between H3K27me3, transposons, and constitutive heterochromatin.</title>
        <authorList>
            <person name="Montgomery S.A."/>
            <person name="Tanizawa Y."/>
            <person name="Galik B."/>
            <person name="Wang N."/>
            <person name="Ito T."/>
            <person name="Mochizuki T."/>
            <person name="Akimcheva S."/>
            <person name="Bowman J.L."/>
            <person name="Cognat V."/>
            <person name="Marechal-Drouard L."/>
            <person name="Ekker H."/>
            <person name="Hong S.F."/>
            <person name="Kohchi T."/>
            <person name="Lin S.S."/>
            <person name="Liu L.D."/>
            <person name="Nakamura Y."/>
            <person name="Valeeva L.R."/>
            <person name="Shakirov E.V."/>
            <person name="Shippen D.E."/>
            <person name="Wei W.L."/>
            <person name="Yagura M."/>
            <person name="Yamaoka S."/>
            <person name="Yamato K.T."/>
            <person name="Liu C."/>
            <person name="Berger F."/>
        </authorList>
    </citation>
    <scope>NUCLEOTIDE SEQUENCE [LARGE SCALE GENOMIC DNA]</scope>
    <source>
        <strain evidence="15">Tak-1</strain>
    </source>
</reference>
<dbReference type="EMBL" id="LVLJ01001129">
    <property type="protein sequence ID" value="OAE31268.1"/>
    <property type="molecule type" value="Genomic_DNA"/>
</dbReference>
<evidence type="ECO:0000313" key="12">
    <source>
        <dbReference type="EMBL" id="BBN08468.1"/>
    </source>
</evidence>
<dbReference type="Pfam" id="PF00464">
    <property type="entry name" value="SHMT"/>
    <property type="match status" value="1"/>
</dbReference>
<proteinExistence type="inferred from homology"/>
<evidence type="ECO:0000256" key="1">
    <source>
        <dbReference type="ARBA" id="ARBA00001528"/>
    </source>
</evidence>
<evidence type="ECO:0000259" key="11">
    <source>
        <dbReference type="Pfam" id="PF00464"/>
    </source>
</evidence>
<comment type="cofactor">
    <cofactor evidence="2 9">
        <name>pyridoxal 5'-phosphate</name>
        <dbReference type="ChEBI" id="CHEBI:597326"/>
    </cofactor>
</comment>
<evidence type="ECO:0000256" key="8">
    <source>
        <dbReference type="ARBA" id="ARBA00059150"/>
    </source>
</evidence>
<keyword evidence="7 9" id="KW-0663">Pyridoxal phosphate</keyword>
<comment type="function">
    <text evidence="8">Catalyzes the interconversion of serine and glycine.</text>
</comment>
<dbReference type="InterPro" id="IPR001085">
    <property type="entry name" value="Ser_HO-MeTrfase"/>
</dbReference>
<accession>A0A176WDF2</accession>
<dbReference type="Proteomes" id="UP000077202">
    <property type="component" value="Unassembled WGS sequence"/>
</dbReference>
<keyword evidence="14" id="KW-1185">Reference proteome</keyword>
<dbReference type="GO" id="GO:0030170">
    <property type="term" value="F:pyridoxal phosphate binding"/>
    <property type="evidence" value="ECO:0007669"/>
    <property type="project" value="InterPro"/>
</dbReference>
<dbReference type="AlphaFoldDB" id="A0A176WDF2"/>
<evidence type="ECO:0000256" key="6">
    <source>
        <dbReference type="ARBA" id="ARBA00022679"/>
    </source>
</evidence>
<feature type="compositionally biased region" description="Polar residues" evidence="10">
    <location>
        <begin position="88"/>
        <end position="101"/>
    </location>
</feature>
<name>A0A176WDF2_MARPO</name>
<comment type="function">
    <text evidence="9">Interconversion of serine and glycine.</text>
</comment>
<dbReference type="Gene3D" id="3.40.640.10">
    <property type="entry name" value="Type I PLP-dependent aspartate aminotransferase-like (Major domain)"/>
    <property type="match status" value="1"/>
</dbReference>
<feature type="compositionally biased region" description="Low complexity" evidence="10">
    <location>
        <begin position="164"/>
        <end position="184"/>
    </location>
</feature>
<evidence type="ECO:0000256" key="5">
    <source>
        <dbReference type="ARBA" id="ARBA00022563"/>
    </source>
</evidence>
<dbReference type="EC" id="2.1.2.1" evidence="9"/>
<comment type="similarity">
    <text evidence="4 9">Belongs to the SHMT family.</text>
</comment>
<evidence type="ECO:0000313" key="15">
    <source>
        <dbReference type="Proteomes" id="UP001162541"/>
    </source>
</evidence>
<dbReference type="GO" id="GO:0005739">
    <property type="term" value="C:mitochondrion"/>
    <property type="evidence" value="ECO:0007669"/>
    <property type="project" value="TreeGrafter"/>
</dbReference>
<keyword evidence="5 9" id="KW-0554">One-carbon metabolism</keyword>
<organism evidence="13 14">
    <name type="scientific">Marchantia polymorpha subsp. ruderalis</name>
    <dbReference type="NCBI Taxonomy" id="1480154"/>
    <lineage>
        <taxon>Eukaryota</taxon>
        <taxon>Viridiplantae</taxon>
        <taxon>Streptophyta</taxon>
        <taxon>Embryophyta</taxon>
        <taxon>Marchantiophyta</taxon>
        <taxon>Marchantiopsida</taxon>
        <taxon>Marchantiidae</taxon>
        <taxon>Marchantiales</taxon>
        <taxon>Marchantiaceae</taxon>
        <taxon>Marchantia</taxon>
    </lineage>
</organism>
<feature type="region of interest" description="Disordered" evidence="10">
    <location>
        <begin position="21"/>
        <end position="50"/>
    </location>
</feature>
<dbReference type="GO" id="GO:0035999">
    <property type="term" value="P:tetrahydrofolate interconversion"/>
    <property type="evidence" value="ECO:0007669"/>
    <property type="project" value="UniProtKB-UniPathway"/>
</dbReference>
<dbReference type="EMBL" id="AP019869">
    <property type="protein sequence ID" value="BBN08468.1"/>
    <property type="molecule type" value="Genomic_DNA"/>
</dbReference>
<comment type="catalytic activity">
    <reaction evidence="1 9">
        <text>(6R)-5,10-methylene-5,6,7,8-tetrahydrofolate + glycine + H2O = (6S)-5,6,7,8-tetrahydrofolate + L-serine</text>
        <dbReference type="Rhea" id="RHEA:15481"/>
        <dbReference type="ChEBI" id="CHEBI:15377"/>
        <dbReference type="ChEBI" id="CHEBI:15636"/>
        <dbReference type="ChEBI" id="CHEBI:33384"/>
        <dbReference type="ChEBI" id="CHEBI:57305"/>
        <dbReference type="ChEBI" id="CHEBI:57453"/>
        <dbReference type="EC" id="2.1.2.1"/>
    </reaction>
</comment>
<reference evidence="12" key="2">
    <citation type="journal article" date="2019" name="Curr. Biol.">
        <title>Chromatin organization in early land plants reveals an ancestral association between H3K27me3, transposons, and constitutive heterochromatin.</title>
        <authorList>
            <person name="Montgomery S.A."/>
            <person name="Tanizawa Y."/>
            <person name="Galik B."/>
            <person name="Wang N."/>
            <person name="Ito T."/>
            <person name="Mochizuki T."/>
            <person name="Akimcheva S."/>
            <person name="Bowman J."/>
            <person name="Cognat V."/>
            <person name="Drouard L."/>
            <person name="Ekker H."/>
            <person name="Houng S."/>
            <person name="Kohchi T."/>
            <person name="Lin S."/>
            <person name="Liu L.D."/>
            <person name="Nakamura Y."/>
            <person name="Valeeva L.R."/>
            <person name="Shakirov E.V."/>
            <person name="Shippen D.E."/>
            <person name="Wei W."/>
            <person name="Yagura M."/>
            <person name="Yamaoka S."/>
            <person name="Yamato K.T."/>
            <person name="Liu C."/>
            <person name="Berger F."/>
        </authorList>
    </citation>
    <scope>NUCLEOTIDE SEQUENCE [LARGE SCALE GENOMIC DNA]</scope>
    <source>
        <strain evidence="12">Tak-1</strain>
    </source>
</reference>
<keyword evidence="6 9" id="KW-0808">Transferase</keyword>
<evidence type="ECO:0000256" key="9">
    <source>
        <dbReference type="RuleBase" id="RU000585"/>
    </source>
</evidence>
<dbReference type="InterPro" id="IPR039429">
    <property type="entry name" value="SHMT-like_dom"/>
</dbReference>
<dbReference type="PANTHER" id="PTHR11680:SF7">
    <property type="entry name" value="SERINE HYDROXYMETHYLTRANSFERASE 7"/>
    <property type="match status" value="1"/>
</dbReference>
<dbReference type="InterPro" id="IPR049943">
    <property type="entry name" value="Ser_HO-MeTrfase-like"/>
</dbReference>
<dbReference type="NCBIfam" id="NF000586">
    <property type="entry name" value="PRK00011.1"/>
    <property type="match status" value="1"/>
</dbReference>
<dbReference type="InterPro" id="IPR015424">
    <property type="entry name" value="PyrdxlP-dep_Trfase"/>
</dbReference>
<evidence type="ECO:0000313" key="14">
    <source>
        <dbReference type="Proteomes" id="UP000077202"/>
    </source>
</evidence>
<evidence type="ECO:0000313" key="13">
    <source>
        <dbReference type="EMBL" id="OAE31268.1"/>
    </source>
</evidence>
<reference evidence="13 14" key="1">
    <citation type="submission" date="2016-03" db="EMBL/GenBank/DDBJ databases">
        <title>Mechanisms controlling the formation of the plant cell surface in tip-growing cells are functionally conserved among land plants.</title>
        <authorList>
            <person name="Honkanen S."/>
            <person name="Jones V.A."/>
            <person name="Morieri G."/>
            <person name="Champion C."/>
            <person name="Hetherington A.J."/>
            <person name="Kelly S."/>
            <person name="Saint-Marcoux D."/>
            <person name="Proust H."/>
            <person name="Prescott H."/>
            <person name="Dolan L."/>
        </authorList>
    </citation>
    <scope>NUCLEOTIDE SEQUENCE [LARGE SCALE GENOMIC DNA]</scope>
    <source>
        <strain evidence="14">cv. Tak-1 and cv. Tak-2</strain>
        <tissue evidence="13">Whole gametophyte</tissue>
    </source>
</reference>
<protein>
    <recommendedName>
        <fullName evidence="9">Serine hydroxymethyltransferase</fullName>
        <ecNumber evidence="9">2.1.2.1</ecNumber>
    </recommendedName>
</protein>
<dbReference type="Gene3D" id="3.90.1150.10">
    <property type="entry name" value="Aspartate Aminotransferase, domain 1"/>
    <property type="match status" value="1"/>
</dbReference>
<dbReference type="CDD" id="cd00378">
    <property type="entry name" value="SHMT"/>
    <property type="match status" value="1"/>
</dbReference>
<dbReference type="PROSITE" id="PS00096">
    <property type="entry name" value="SHMT"/>
    <property type="match status" value="1"/>
</dbReference>
<dbReference type="UniPathway" id="UPA00193"/>
<dbReference type="HAMAP" id="MF_00051">
    <property type="entry name" value="SHMT"/>
    <property type="match status" value="1"/>
</dbReference>
<evidence type="ECO:0000256" key="3">
    <source>
        <dbReference type="ARBA" id="ARBA00004777"/>
    </source>
</evidence>
<feature type="domain" description="Serine hydroxymethyltransferase-like" evidence="11">
    <location>
        <begin position="247"/>
        <end position="654"/>
    </location>
</feature>
<feature type="region of interest" description="Disordered" evidence="10">
    <location>
        <begin position="74"/>
        <end position="236"/>
    </location>
</feature>
<evidence type="ECO:0000256" key="4">
    <source>
        <dbReference type="ARBA" id="ARBA00006376"/>
    </source>
</evidence>
<dbReference type="InterPro" id="IPR015422">
    <property type="entry name" value="PyrdxlP-dep_Trfase_small"/>
</dbReference>